<name>A0A9Q3VUY5_9ACTN</name>
<accession>A0A9Q3VUY5</accession>
<reference evidence="2" key="1">
    <citation type="submission" date="2021-12" db="EMBL/GenBank/DDBJ databases">
        <authorList>
            <person name="Lee J.-H."/>
            <person name="Kim S.-B."/>
        </authorList>
    </citation>
    <scope>NUCLEOTIDE SEQUENCE</scope>
    <source>
        <strain evidence="2">NR30</strain>
    </source>
</reference>
<sequence>MPHQWIGDRDAGVEFQAVAFGVAQDQVRGGAAELAHADQGVRTDHTATGRAACHGPARACCDPGREQDGR</sequence>
<gene>
    <name evidence="2" type="ORF">LJ657_44390</name>
</gene>
<evidence type="ECO:0000313" key="3">
    <source>
        <dbReference type="Proteomes" id="UP001108029"/>
    </source>
</evidence>
<protein>
    <submittedName>
        <fullName evidence="2">Uncharacterized protein</fullName>
    </submittedName>
</protein>
<dbReference type="EMBL" id="JAJSBI010000040">
    <property type="protein sequence ID" value="MCD9880473.1"/>
    <property type="molecule type" value="Genomic_DNA"/>
</dbReference>
<keyword evidence="3" id="KW-1185">Reference proteome</keyword>
<organism evidence="2 3">
    <name type="scientific">Streptomyces guryensis</name>
    <dbReference type="NCBI Taxonomy" id="2886947"/>
    <lineage>
        <taxon>Bacteria</taxon>
        <taxon>Bacillati</taxon>
        <taxon>Actinomycetota</taxon>
        <taxon>Actinomycetes</taxon>
        <taxon>Kitasatosporales</taxon>
        <taxon>Streptomycetaceae</taxon>
        <taxon>Streptomyces</taxon>
    </lineage>
</organism>
<dbReference type="AlphaFoldDB" id="A0A9Q3VUY5"/>
<proteinExistence type="predicted"/>
<feature type="region of interest" description="Disordered" evidence="1">
    <location>
        <begin position="48"/>
        <end position="70"/>
    </location>
</feature>
<comment type="caution">
    <text evidence="2">The sequence shown here is derived from an EMBL/GenBank/DDBJ whole genome shotgun (WGS) entry which is preliminary data.</text>
</comment>
<evidence type="ECO:0000256" key="1">
    <source>
        <dbReference type="SAM" id="MobiDB-lite"/>
    </source>
</evidence>
<dbReference type="Proteomes" id="UP001108029">
    <property type="component" value="Unassembled WGS sequence"/>
</dbReference>
<dbReference type="RefSeq" id="WP_232655406.1">
    <property type="nucleotide sequence ID" value="NZ_JAJSBI010000040.1"/>
</dbReference>
<evidence type="ECO:0000313" key="2">
    <source>
        <dbReference type="EMBL" id="MCD9880473.1"/>
    </source>
</evidence>